<protein>
    <submittedName>
        <fullName evidence="2">Translocon-associated protein subunit SSR3</fullName>
    </submittedName>
</protein>
<name>A0AAW2ZML3_9EUKA</name>
<dbReference type="InterPro" id="IPR009779">
    <property type="entry name" value="SSR3"/>
</dbReference>
<feature type="transmembrane region" description="Helical" evidence="1">
    <location>
        <begin position="72"/>
        <end position="90"/>
    </location>
</feature>
<evidence type="ECO:0000313" key="2">
    <source>
        <dbReference type="EMBL" id="KAL0489944.1"/>
    </source>
</evidence>
<keyword evidence="1" id="KW-0812">Transmembrane</keyword>
<evidence type="ECO:0000256" key="1">
    <source>
        <dbReference type="SAM" id="Phobius"/>
    </source>
</evidence>
<proteinExistence type="predicted"/>
<comment type="caution">
    <text evidence="2">The sequence shown here is derived from an EMBL/GenBank/DDBJ whole genome shotgun (WGS) entry which is preliminary data.</text>
</comment>
<dbReference type="EMBL" id="JAOPGA020001620">
    <property type="protein sequence ID" value="KAL0489944.1"/>
    <property type="molecule type" value="Genomic_DNA"/>
</dbReference>
<sequence length="194" mass="22059">MSQAAAQKQKLLKRTRTEDDEFLDSALEQSRIVFNLNRNQKIFFFCFAYLTTFLPSYLYQGVKGLDFSGLTIALYLSISSIAAFLLSLAYENIFLRTRVTLSERFDKVISEAKGSIGKLNKQTQSEYKIKKDKLTELGTTGYTLFLTNLIFIIVSLFLGFYALSRADVRVNYVASLLGASGLVYWLSSTRRREA</sequence>
<feature type="transmembrane region" description="Helical" evidence="1">
    <location>
        <begin position="169"/>
        <end position="187"/>
    </location>
</feature>
<reference evidence="2 3" key="1">
    <citation type="submission" date="2024-03" db="EMBL/GenBank/DDBJ databases">
        <title>The Acrasis kona genome and developmental transcriptomes reveal deep origins of eukaryotic multicellular pathways.</title>
        <authorList>
            <person name="Sheikh S."/>
            <person name="Fu C.-J."/>
            <person name="Brown M.W."/>
            <person name="Baldauf S.L."/>
        </authorList>
    </citation>
    <scope>NUCLEOTIDE SEQUENCE [LARGE SCALE GENOMIC DNA]</scope>
    <source>
        <strain evidence="2 3">ATCC MYA-3509</strain>
    </source>
</reference>
<keyword evidence="3" id="KW-1185">Reference proteome</keyword>
<accession>A0AAW2ZML3</accession>
<dbReference type="GO" id="GO:0006614">
    <property type="term" value="P:SRP-dependent cotranslational protein targeting to membrane"/>
    <property type="evidence" value="ECO:0007669"/>
    <property type="project" value="InterPro"/>
</dbReference>
<feature type="transmembrane region" description="Helical" evidence="1">
    <location>
        <begin position="140"/>
        <end position="163"/>
    </location>
</feature>
<dbReference type="Pfam" id="PF07074">
    <property type="entry name" value="TRAP-gamma"/>
    <property type="match status" value="1"/>
</dbReference>
<keyword evidence="1" id="KW-1133">Transmembrane helix</keyword>
<evidence type="ECO:0000313" key="3">
    <source>
        <dbReference type="Proteomes" id="UP001431209"/>
    </source>
</evidence>
<organism evidence="2 3">
    <name type="scientific">Acrasis kona</name>
    <dbReference type="NCBI Taxonomy" id="1008807"/>
    <lineage>
        <taxon>Eukaryota</taxon>
        <taxon>Discoba</taxon>
        <taxon>Heterolobosea</taxon>
        <taxon>Tetramitia</taxon>
        <taxon>Eutetramitia</taxon>
        <taxon>Acrasidae</taxon>
        <taxon>Acrasis</taxon>
    </lineage>
</organism>
<gene>
    <name evidence="2" type="ORF">AKO1_005485</name>
</gene>
<dbReference type="GO" id="GO:0016020">
    <property type="term" value="C:membrane"/>
    <property type="evidence" value="ECO:0007669"/>
    <property type="project" value="InterPro"/>
</dbReference>
<keyword evidence="1" id="KW-0472">Membrane</keyword>
<feature type="transmembrane region" description="Helical" evidence="1">
    <location>
        <begin position="42"/>
        <end position="60"/>
    </location>
</feature>
<dbReference type="AlphaFoldDB" id="A0AAW2ZML3"/>
<dbReference type="Proteomes" id="UP001431209">
    <property type="component" value="Unassembled WGS sequence"/>
</dbReference>